<dbReference type="InterPro" id="IPR012675">
    <property type="entry name" value="Beta-grasp_dom_sf"/>
</dbReference>
<dbReference type="CDD" id="cd00207">
    <property type="entry name" value="fer2"/>
    <property type="match status" value="1"/>
</dbReference>
<dbReference type="RefSeq" id="WP_099381650.1">
    <property type="nucleotide sequence ID" value="NZ_PEBD01000004.1"/>
</dbReference>
<reference evidence="2 3" key="1">
    <citation type="submission" date="2017-10" db="EMBL/GenBank/DDBJ databases">
        <title>The draft genome sequence of Williamsia sp. BULT 1.1 isolated from the semi-arid grassland soils from South Africa.</title>
        <authorList>
            <person name="Kabwe M.H."/>
            <person name="Govender N."/>
            <person name="Mutseka Lunga P."/>
            <person name="Vikram S."/>
            <person name="Makhalanyane T.P."/>
        </authorList>
    </citation>
    <scope>NUCLEOTIDE SEQUENCE [LARGE SCALE GENOMIC DNA]</scope>
    <source>
        <strain evidence="2 3">BULT 1.1</strain>
    </source>
</reference>
<proteinExistence type="predicted"/>
<dbReference type="GO" id="GO:0051537">
    <property type="term" value="F:2 iron, 2 sulfur cluster binding"/>
    <property type="evidence" value="ECO:0007669"/>
    <property type="project" value="InterPro"/>
</dbReference>
<gene>
    <name evidence="2" type="ORF">CSW57_04795</name>
</gene>
<dbReference type="EMBL" id="PEBD01000004">
    <property type="protein sequence ID" value="PHV68526.1"/>
    <property type="molecule type" value="Genomic_DNA"/>
</dbReference>
<organism evidence="2 3">
    <name type="scientific">Williamsia marianensis</name>
    <dbReference type="NCBI Taxonomy" id="85044"/>
    <lineage>
        <taxon>Bacteria</taxon>
        <taxon>Bacillati</taxon>
        <taxon>Actinomycetota</taxon>
        <taxon>Actinomycetes</taxon>
        <taxon>Mycobacteriales</taxon>
        <taxon>Nocardiaceae</taxon>
        <taxon>Williamsia</taxon>
    </lineage>
</organism>
<dbReference type="InterPro" id="IPR036010">
    <property type="entry name" value="2Fe-2S_ferredoxin-like_sf"/>
</dbReference>
<evidence type="ECO:0000313" key="2">
    <source>
        <dbReference type="EMBL" id="PHV68526.1"/>
    </source>
</evidence>
<dbReference type="Proteomes" id="UP000225108">
    <property type="component" value="Unassembled WGS sequence"/>
</dbReference>
<protein>
    <submittedName>
        <fullName evidence="2">Ferredoxin</fullName>
    </submittedName>
</protein>
<dbReference type="InterPro" id="IPR001041">
    <property type="entry name" value="2Fe-2S_ferredoxin-type"/>
</dbReference>
<sequence length="91" mass="9812">MTGSSFEIELRRTGRVVTVPADRTALAVVRDVVPTAEFNCLQGECGACVATVLEGTPDHRDTVLSERARAAGKRIILCVSRSLSDRLVIDL</sequence>
<dbReference type="SUPFAM" id="SSF54292">
    <property type="entry name" value="2Fe-2S ferredoxin-like"/>
    <property type="match status" value="1"/>
</dbReference>
<dbReference type="InterPro" id="IPR006058">
    <property type="entry name" value="2Fe2S_fd_BS"/>
</dbReference>
<dbReference type="Gene3D" id="3.10.20.30">
    <property type="match status" value="1"/>
</dbReference>
<accession>A0A2G3PRX1</accession>
<dbReference type="Pfam" id="PF00111">
    <property type="entry name" value="Fer2"/>
    <property type="match status" value="1"/>
</dbReference>
<dbReference type="AlphaFoldDB" id="A0A2G3PRX1"/>
<comment type="caution">
    <text evidence="2">The sequence shown here is derived from an EMBL/GenBank/DDBJ whole genome shotgun (WGS) entry which is preliminary data.</text>
</comment>
<evidence type="ECO:0000313" key="3">
    <source>
        <dbReference type="Proteomes" id="UP000225108"/>
    </source>
</evidence>
<dbReference type="PROSITE" id="PS51085">
    <property type="entry name" value="2FE2S_FER_2"/>
    <property type="match status" value="1"/>
</dbReference>
<evidence type="ECO:0000259" key="1">
    <source>
        <dbReference type="PROSITE" id="PS51085"/>
    </source>
</evidence>
<dbReference type="PROSITE" id="PS00197">
    <property type="entry name" value="2FE2S_FER_1"/>
    <property type="match status" value="1"/>
</dbReference>
<name>A0A2G3PRX1_WILMA</name>
<feature type="domain" description="2Fe-2S ferredoxin-type" evidence="1">
    <location>
        <begin position="6"/>
        <end position="91"/>
    </location>
</feature>